<accession>A0ABR3L1H6</accession>
<evidence type="ECO:0000313" key="3">
    <source>
        <dbReference type="EMBL" id="KAL1246752.1"/>
    </source>
</evidence>
<feature type="non-terminal residue" evidence="3">
    <location>
        <position position="136"/>
    </location>
</feature>
<dbReference type="EMBL" id="JAYMGO010000119">
    <property type="protein sequence ID" value="KAL1246752.1"/>
    <property type="molecule type" value="Genomic_DNA"/>
</dbReference>
<keyword evidence="1" id="KW-0433">Leucine-rich repeat</keyword>
<keyword evidence="2" id="KW-0677">Repeat</keyword>
<reference evidence="3 4" key="1">
    <citation type="submission" date="2023-09" db="EMBL/GenBank/DDBJ databases">
        <authorList>
            <person name="Wang M."/>
        </authorList>
    </citation>
    <scope>NUCLEOTIDE SEQUENCE [LARGE SCALE GENOMIC DNA]</scope>
    <source>
        <strain evidence="3">GT-2023</strain>
        <tissue evidence="3">Liver</tissue>
    </source>
</reference>
<name>A0ABR3L1H6_9TELE</name>
<organism evidence="3 4">
    <name type="scientific">Cirrhinus molitorella</name>
    <name type="common">mud carp</name>
    <dbReference type="NCBI Taxonomy" id="172907"/>
    <lineage>
        <taxon>Eukaryota</taxon>
        <taxon>Metazoa</taxon>
        <taxon>Chordata</taxon>
        <taxon>Craniata</taxon>
        <taxon>Vertebrata</taxon>
        <taxon>Euteleostomi</taxon>
        <taxon>Actinopterygii</taxon>
        <taxon>Neopterygii</taxon>
        <taxon>Teleostei</taxon>
        <taxon>Ostariophysi</taxon>
        <taxon>Cypriniformes</taxon>
        <taxon>Cyprinidae</taxon>
        <taxon>Labeoninae</taxon>
        <taxon>Labeonini</taxon>
        <taxon>Cirrhinus</taxon>
    </lineage>
</organism>
<dbReference type="InterPro" id="IPR032675">
    <property type="entry name" value="LRR_dom_sf"/>
</dbReference>
<sequence>MPQMWPSYPITYLGQFDKDMALLSGCMVTEEGCRYLSAALSSNPLHLRELDLSYNHPGDSGFKLSEKLKDPNCSLDKLNVDHGGQSRITAGLKKYACFLTLDPNTANNDLILVCILLRILPTRLKEEGSSEDRKTR</sequence>
<protein>
    <submittedName>
        <fullName evidence="3">Uncharacterized protein</fullName>
    </submittedName>
</protein>
<evidence type="ECO:0000256" key="1">
    <source>
        <dbReference type="ARBA" id="ARBA00022614"/>
    </source>
</evidence>
<dbReference type="PANTHER" id="PTHR24106">
    <property type="entry name" value="NACHT, LRR AND CARD DOMAINS-CONTAINING"/>
    <property type="match status" value="1"/>
</dbReference>
<evidence type="ECO:0000313" key="4">
    <source>
        <dbReference type="Proteomes" id="UP001558613"/>
    </source>
</evidence>
<dbReference type="InterPro" id="IPR051261">
    <property type="entry name" value="NLR"/>
</dbReference>
<dbReference type="SUPFAM" id="SSF52047">
    <property type="entry name" value="RNI-like"/>
    <property type="match status" value="1"/>
</dbReference>
<dbReference type="Proteomes" id="UP001558613">
    <property type="component" value="Unassembled WGS sequence"/>
</dbReference>
<gene>
    <name evidence="3" type="ORF">QQF64_034315</name>
</gene>
<dbReference type="Gene3D" id="3.80.10.10">
    <property type="entry name" value="Ribonuclease Inhibitor"/>
    <property type="match status" value="1"/>
</dbReference>
<keyword evidence="4" id="KW-1185">Reference proteome</keyword>
<comment type="caution">
    <text evidence="3">The sequence shown here is derived from an EMBL/GenBank/DDBJ whole genome shotgun (WGS) entry which is preliminary data.</text>
</comment>
<evidence type="ECO:0000256" key="2">
    <source>
        <dbReference type="ARBA" id="ARBA00022737"/>
    </source>
</evidence>
<proteinExistence type="predicted"/>